<dbReference type="RefSeq" id="YP_009150292.1">
    <property type="nucleotide sequence ID" value="NC_027363.1"/>
</dbReference>
<proteinExistence type="predicted"/>
<keyword evidence="4" id="KW-0949">S-adenosyl-L-methionine</keyword>
<organism evidence="6 7">
    <name type="scientific">Proteus phage PM 75</name>
    <dbReference type="NCBI Taxonomy" id="1560282"/>
    <lineage>
        <taxon>Viruses</taxon>
        <taxon>Duplodnaviria</taxon>
        <taxon>Heunggongvirae</taxon>
        <taxon>Uroviricota</taxon>
        <taxon>Caudoviricetes</taxon>
        <taxon>Autographivirales</taxon>
        <taxon>Autoscriptoviridae</taxon>
        <taxon>Slopekvirinae</taxon>
        <taxon>Novosibovirus</taxon>
        <taxon>Novosibovirus PM75</taxon>
    </lineage>
</organism>
<dbReference type="EC" id="2.1.1.72" evidence="1"/>
<evidence type="ECO:0000313" key="6">
    <source>
        <dbReference type="EMBL" id="AIW03086.1"/>
    </source>
</evidence>
<dbReference type="Proteomes" id="UP000203269">
    <property type="component" value="Segment"/>
</dbReference>
<dbReference type="PROSITE" id="PS00092">
    <property type="entry name" value="N6_MTASE"/>
    <property type="match status" value="1"/>
</dbReference>
<dbReference type="GO" id="GO:0003676">
    <property type="term" value="F:nucleic acid binding"/>
    <property type="evidence" value="ECO:0007669"/>
    <property type="project" value="InterPro"/>
</dbReference>
<protein>
    <recommendedName>
        <fullName evidence="1">site-specific DNA-methyltransferase (adenine-specific)</fullName>
        <ecNumber evidence="1">2.1.1.72</ecNumber>
    </recommendedName>
</protein>
<evidence type="ECO:0000313" key="7">
    <source>
        <dbReference type="Proteomes" id="UP000203269"/>
    </source>
</evidence>
<sequence>MKYMGSKRRIAKHIIPIMVEAADKADITKWVEPFVGGANLIDKVPDRFERVGYDLNEHAIYALKDIRDGADGLPDSVTEQEYNNMKGSPAASVTSWARFECSFGAKFEGGYARNKTGANYAIYGRNLALKQSPLIQGVKFIHANYRDLSFTDSLIYCDPPYQNTSGYKTGKFNHDEFFDWCRLQAKSNVVFVSEYNAPEDFELVWQGEIKTNFASDRKKATHNRVEKLFRVVVQSQRG</sequence>
<dbReference type="GO" id="GO:0009007">
    <property type="term" value="F:site-specific DNA-methyltransferase (adenine-specific) activity"/>
    <property type="evidence" value="ECO:0007669"/>
    <property type="project" value="UniProtKB-EC"/>
</dbReference>
<dbReference type="KEGG" id="vg:24724065"/>
<reference evidence="6 7" key="1">
    <citation type="submission" date="2014-10" db="EMBL/GenBank/DDBJ databases">
        <title>Proteus mirabilis bacteriophage PM 75.</title>
        <authorList>
            <person name="Shedko E.D."/>
            <person name="Morozova V.V."/>
            <person name="Tupikin A.E."/>
            <person name="Kabilov M.R."/>
            <person name="Kurilshikov A.M."/>
            <person name="Babkin I.V."/>
        </authorList>
    </citation>
    <scope>NUCLEOTIDE SEQUENCE [LARGE SCALE GENOMIC DNA]</scope>
</reference>
<dbReference type="GO" id="GO:0009307">
    <property type="term" value="P:DNA restriction-modification system"/>
    <property type="evidence" value="ECO:0007669"/>
    <property type="project" value="InterPro"/>
</dbReference>
<evidence type="ECO:0000256" key="4">
    <source>
        <dbReference type="ARBA" id="ARBA00022691"/>
    </source>
</evidence>
<dbReference type="EMBL" id="KM819694">
    <property type="protein sequence ID" value="AIW03086.1"/>
    <property type="molecule type" value="Genomic_DNA"/>
</dbReference>
<dbReference type="Gene3D" id="3.40.50.150">
    <property type="entry name" value="Vaccinia Virus protein VP39"/>
    <property type="match status" value="2"/>
</dbReference>
<evidence type="ECO:0000256" key="2">
    <source>
        <dbReference type="ARBA" id="ARBA00022603"/>
    </source>
</evidence>
<gene>
    <name evidence="6" type="ORF">PM75_003</name>
</gene>
<dbReference type="InterPro" id="IPR012327">
    <property type="entry name" value="MeTrfase_D12"/>
</dbReference>
<keyword evidence="7" id="KW-1185">Reference proteome</keyword>
<dbReference type="GeneID" id="24724065"/>
<evidence type="ECO:0000256" key="3">
    <source>
        <dbReference type="ARBA" id="ARBA00022679"/>
    </source>
</evidence>
<accession>A0A0F6NY76</accession>
<keyword evidence="3" id="KW-0808">Transferase</keyword>
<name>A0A0F6NY76_9CAUD</name>
<dbReference type="SUPFAM" id="SSF53335">
    <property type="entry name" value="S-adenosyl-L-methionine-dependent methyltransferases"/>
    <property type="match status" value="1"/>
</dbReference>
<dbReference type="InterPro" id="IPR029063">
    <property type="entry name" value="SAM-dependent_MTases_sf"/>
</dbReference>
<evidence type="ECO:0000256" key="5">
    <source>
        <dbReference type="ARBA" id="ARBA00047942"/>
    </source>
</evidence>
<dbReference type="GO" id="GO:0032259">
    <property type="term" value="P:methylation"/>
    <property type="evidence" value="ECO:0007669"/>
    <property type="project" value="UniProtKB-KW"/>
</dbReference>
<comment type="catalytic activity">
    <reaction evidence="5">
        <text>a 2'-deoxyadenosine in DNA + S-adenosyl-L-methionine = an N(6)-methyl-2'-deoxyadenosine in DNA + S-adenosyl-L-homocysteine + H(+)</text>
        <dbReference type="Rhea" id="RHEA:15197"/>
        <dbReference type="Rhea" id="RHEA-COMP:12418"/>
        <dbReference type="Rhea" id="RHEA-COMP:12419"/>
        <dbReference type="ChEBI" id="CHEBI:15378"/>
        <dbReference type="ChEBI" id="CHEBI:57856"/>
        <dbReference type="ChEBI" id="CHEBI:59789"/>
        <dbReference type="ChEBI" id="CHEBI:90615"/>
        <dbReference type="ChEBI" id="CHEBI:90616"/>
        <dbReference type="EC" id="2.1.1.72"/>
    </reaction>
</comment>
<evidence type="ECO:0000256" key="1">
    <source>
        <dbReference type="ARBA" id="ARBA00011900"/>
    </source>
</evidence>
<dbReference type="OrthoDB" id="8399at10239"/>
<dbReference type="InterPro" id="IPR002052">
    <property type="entry name" value="DNA_methylase_N6_adenine_CS"/>
</dbReference>
<dbReference type="Pfam" id="PF02086">
    <property type="entry name" value="MethyltransfD12"/>
    <property type="match status" value="1"/>
</dbReference>
<keyword evidence="2 6" id="KW-0489">Methyltransferase</keyword>